<name>A0A5Q0BIQ7_9GAMM</name>
<organism evidence="1 2">
    <name type="scientific">Candidatus Methylospira mobilis</name>
    <dbReference type="NCBI Taxonomy" id="1808979"/>
    <lineage>
        <taxon>Bacteria</taxon>
        <taxon>Pseudomonadati</taxon>
        <taxon>Pseudomonadota</taxon>
        <taxon>Gammaproteobacteria</taxon>
        <taxon>Methylococcales</taxon>
        <taxon>Methylococcaceae</taxon>
        <taxon>Candidatus Methylospira</taxon>
    </lineage>
</organism>
<protein>
    <submittedName>
        <fullName evidence="1">Uncharacterized protein</fullName>
    </submittedName>
</protein>
<proteinExistence type="predicted"/>
<reference evidence="1 2" key="1">
    <citation type="submission" date="2019-09" db="EMBL/GenBank/DDBJ databases">
        <title>Ecophysiology of the spiral-shaped methanotroph Methylospira mobilis as revealed by the complete genome sequence.</title>
        <authorList>
            <person name="Oshkin I.Y."/>
            <person name="Dedysh S.N."/>
            <person name="Miroshnikov K."/>
            <person name="Danilova O.V."/>
            <person name="Hakobyan A."/>
            <person name="Liesack W."/>
        </authorList>
    </citation>
    <scope>NUCLEOTIDE SEQUENCE [LARGE SCALE GENOMIC DNA]</scope>
    <source>
        <strain evidence="1 2">Shm1</strain>
    </source>
</reference>
<gene>
    <name evidence="1" type="ORF">F6R98_10560</name>
</gene>
<dbReference type="KEGG" id="mmob:F6R98_10560"/>
<dbReference type="OrthoDB" id="5570093at2"/>
<dbReference type="AlphaFoldDB" id="A0A5Q0BIQ7"/>
<dbReference type="Proteomes" id="UP000325755">
    <property type="component" value="Chromosome"/>
</dbReference>
<evidence type="ECO:0000313" key="2">
    <source>
        <dbReference type="Proteomes" id="UP000325755"/>
    </source>
</evidence>
<dbReference type="InParanoid" id="A0A5Q0BIQ7"/>
<keyword evidence="2" id="KW-1185">Reference proteome</keyword>
<evidence type="ECO:0000313" key="1">
    <source>
        <dbReference type="EMBL" id="QFY43002.1"/>
    </source>
</evidence>
<dbReference type="EMBL" id="CP044205">
    <property type="protein sequence ID" value="QFY43002.1"/>
    <property type="molecule type" value="Genomic_DNA"/>
</dbReference>
<accession>A0A5Q0BIQ7</accession>
<dbReference type="RefSeq" id="WP_153248990.1">
    <property type="nucleotide sequence ID" value="NZ_CP044205.1"/>
</dbReference>
<sequence>MIYIPPLRTKRLTVQLKELSIMDSIALAGMPIAHEQSNITQFLRRATDSANGIDPALWTVQERLLAVCHYIAAVADDGPDFSVGAAAHYSDYLDGEVDITGDGKPLPAGELSGDNWSIRHLTGWSAEVIERLEGEIPGLSARAHWLLGAMAAQLVRDSEEINDEFTDEWLLERMRIMAAFPESDFIALSAIFMEGKATLHHLMRIEFGDDGGIVVLPKEGGLLPPARFRLYSCLSTFARGMGGKPDESGDQRQSILFDTAA</sequence>